<accession>A0A084TMV6</accession>
<organism evidence="1 2">
    <name type="scientific">Mangrovimonas yunxiaonensis</name>
    <dbReference type="NCBI Taxonomy" id="1197477"/>
    <lineage>
        <taxon>Bacteria</taxon>
        <taxon>Pseudomonadati</taxon>
        <taxon>Bacteroidota</taxon>
        <taxon>Flavobacteriia</taxon>
        <taxon>Flavobacteriales</taxon>
        <taxon>Flavobacteriaceae</taxon>
        <taxon>Mangrovimonas</taxon>
    </lineage>
</organism>
<reference evidence="1 2" key="1">
    <citation type="journal article" date="2014" name="Genome Announc.">
        <title>Draft Genome Sequence of the Algicidal Bacterium Mangrovimonas yunxiaonensis Strain LY01.</title>
        <authorList>
            <person name="Li Y."/>
            <person name="Zhu H."/>
            <person name="Li C."/>
            <person name="Zhang H."/>
            <person name="Chen Z."/>
            <person name="Zheng W."/>
            <person name="Xu H."/>
            <person name="Zheng T."/>
        </authorList>
    </citation>
    <scope>NUCLEOTIDE SEQUENCE [LARGE SCALE GENOMIC DNA]</scope>
    <source>
        <strain evidence="1 2">LY01</strain>
    </source>
</reference>
<dbReference type="Proteomes" id="UP000028521">
    <property type="component" value="Unassembled WGS sequence"/>
</dbReference>
<evidence type="ECO:0000313" key="2">
    <source>
        <dbReference type="Proteomes" id="UP000028521"/>
    </source>
</evidence>
<dbReference type="OrthoDB" id="1425449at2"/>
<gene>
    <name evidence="1" type="ORF">IA57_04050</name>
</gene>
<name>A0A084TMV6_9FLAO</name>
<sequence length="222" mass="26582">MDIDLLNRLRKETESGIQKVFDELEKQSVEFGTDEFNGNNREEFIIKFDGFGIDLNENGEKEIIRVKLGIYLEDKENIWVNSLEPIGDYLTLYDLKGEFIDEFITINKRGIEFEIDFWIETLNKTVPKRYFRRNIPEYTLVSYINHSIFLFQGKDFDGVFVFIKRCLDYLETSENNERIETEYLDKVNSYLETIFYHLKNNDLVNKEKIKKYDIVKRIKTKS</sequence>
<comment type="caution">
    <text evidence="1">The sequence shown here is derived from an EMBL/GenBank/DDBJ whole genome shotgun (WGS) entry which is preliminary data.</text>
</comment>
<dbReference type="EMBL" id="JPFK01000003">
    <property type="protein sequence ID" value="KFB02042.1"/>
    <property type="molecule type" value="Genomic_DNA"/>
</dbReference>
<dbReference type="RefSeq" id="WP_036119423.1">
    <property type="nucleotide sequence ID" value="NZ_BMET01000005.1"/>
</dbReference>
<dbReference type="AlphaFoldDB" id="A0A084TMV6"/>
<reference evidence="2" key="2">
    <citation type="submission" date="2014-07" db="EMBL/GenBank/DDBJ databases">
        <title>Genome sequence of Mangrovimonas yunxiaonensis.</title>
        <authorList>
            <person name="Li Y."/>
            <person name="Zheng T."/>
        </authorList>
    </citation>
    <scope>NUCLEOTIDE SEQUENCE [LARGE SCALE GENOMIC DNA]</scope>
    <source>
        <strain evidence="2">LY01</strain>
    </source>
</reference>
<dbReference type="STRING" id="1197477.IA57_04050"/>
<protein>
    <submittedName>
        <fullName evidence="1">Uncharacterized protein</fullName>
    </submittedName>
</protein>
<evidence type="ECO:0000313" key="1">
    <source>
        <dbReference type="EMBL" id="KFB02042.1"/>
    </source>
</evidence>
<proteinExistence type="predicted"/>
<keyword evidence="2" id="KW-1185">Reference proteome</keyword>
<dbReference type="eggNOG" id="ENOG50330QE">
    <property type="taxonomic scope" value="Bacteria"/>
</dbReference>